<evidence type="ECO:0000313" key="4">
    <source>
        <dbReference type="Proteomes" id="UP000610303"/>
    </source>
</evidence>
<protein>
    <submittedName>
        <fullName evidence="3">Uncharacterized protein</fullName>
    </submittedName>
</protein>
<evidence type="ECO:0000313" key="3">
    <source>
        <dbReference type="EMBL" id="GGR27438.1"/>
    </source>
</evidence>
<organism evidence="3 4">
    <name type="scientific">Agromyces mediolanus</name>
    <name type="common">Corynebacterium mediolanum</name>
    <dbReference type="NCBI Taxonomy" id="41986"/>
    <lineage>
        <taxon>Bacteria</taxon>
        <taxon>Bacillati</taxon>
        <taxon>Actinomycetota</taxon>
        <taxon>Actinomycetes</taxon>
        <taxon>Micrococcales</taxon>
        <taxon>Microbacteriaceae</taxon>
        <taxon>Agromyces</taxon>
    </lineage>
</organism>
<dbReference type="RefSeq" id="WP_189085339.1">
    <property type="nucleotide sequence ID" value="NZ_BMRJ01000002.1"/>
</dbReference>
<comment type="caution">
    <text evidence="3">The sequence shown here is derived from an EMBL/GenBank/DDBJ whole genome shotgun (WGS) entry which is preliminary data.</text>
</comment>
<reference evidence="3" key="1">
    <citation type="journal article" date="2014" name="Int. J. Syst. Evol. Microbiol.">
        <title>Complete genome sequence of Corynebacterium casei LMG S-19264T (=DSM 44701T), isolated from a smear-ripened cheese.</title>
        <authorList>
            <consortium name="US DOE Joint Genome Institute (JGI-PGF)"/>
            <person name="Walter F."/>
            <person name="Albersmeier A."/>
            <person name="Kalinowski J."/>
            <person name="Ruckert C."/>
        </authorList>
    </citation>
    <scope>NUCLEOTIDE SEQUENCE</scope>
    <source>
        <strain evidence="3">JCM 3346</strain>
    </source>
</reference>
<keyword evidence="2" id="KW-0472">Membrane</keyword>
<gene>
    <name evidence="3" type="ORF">GCM10010196_21290</name>
</gene>
<feature type="compositionally biased region" description="Pro residues" evidence="1">
    <location>
        <begin position="165"/>
        <end position="178"/>
    </location>
</feature>
<evidence type="ECO:0000256" key="1">
    <source>
        <dbReference type="SAM" id="MobiDB-lite"/>
    </source>
</evidence>
<feature type="region of interest" description="Disordered" evidence="1">
    <location>
        <begin position="157"/>
        <end position="179"/>
    </location>
</feature>
<feature type="transmembrane region" description="Helical" evidence="2">
    <location>
        <begin position="129"/>
        <end position="151"/>
    </location>
</feature>
<name>A0A918CJH7_AGRME</name>
<reference evidence="3" key="2">
    <citation type="submission" date="2020-09" db="EMBL/GenBank/DDBJ databases">
        <authorList>
            <person name="Sun Q."/>
            <person name="Ohkuma M."/>
        </authorList>
    </citation>
    <scope>NUCLEOTIDE SEQUENCE</scope>
    <source>
        <strain evidence="3">JCM 3346</strain>
    </source>
</reference>
<evidence type="ECO:0000256" key="2">
    <source>
        <dbReference type="SAM" id="Phobius"/>
    </source>
</evidence>
<feature type="transmembrane region" description="Helical" evidence="2">
    <location>
        <begin position="33"/>
        <end position="52"/>
    </location>
</feature>
<proteinExistence type="predicted"/>
<keyword evidence="2" id="KW-1133">Transmembrane helix</keyword>
<sequence length="202" mass="21546">MTDDFLRDAGRDELLLEELRRQLSDVASRQANAITRASIILAAAVAITAIEFTSAPNVWMVGPVLLAVASAIPGFAAIWLWKSQANVITVQHIREFRTFPADAVRTSFINDLQVELDAARRDLRRKNKAVQVALLLLVTAWLSAVVIALTLQLSGGGDDMTEPTTPTPPASAPAPAAAPPSMVTVHVTAGAKPRAGSTYIRG</sequence>
<feature type="transmembrane region" description="Helical" evidence="2">
    <location>
        <begin position="58"/>
        <end position="81"/>
    </location>
</feature>
<keyword evidence="4" id="KW-1185">Reference proteome</keyword>
<keyword evidence="2" id="KW-0812">Transmembrane</keyword>
<dbReference type="AlphaFoldDB" id="A0A918CJH7"/>
<dbReference type="Proteomes" id="UP000610303">
    <property type="component" value="Unassembled WGS sequence"/>
</dbReference>
<accession>A0A918CJH7</accession>
<dbReference type="EMBL" id="BMRJ01000002">
    <property type="protein sequence ID" value="GGR27438.1"/>
    <property type="molecule type" value="Genomic_DNA"/>
</dbReference>